<evidence type="ECO:0000256" key="3">
    <source>
        <dbReference type="ARBA" id="ARBA00023015"/>
    </source>
</evidence>
<dbReference type="Gene3D" id="1.10.10.10">
    <property type="entry name" value="Winged helix-like DNA-binding domain superfamily/Winged helix DNA-binding domain"/>
    <property type="match status" value="1"/>
</dbReference>
<name>A0ABQ4BBT9_9ACTN</name>
<feature type="region of interest" description="Disordered" evidence="5">
    <location>
        <begin position="1"/>
        <end position="28"/>
    </location>
</feature>
<keyword evidence="4" id="KW-0804">Transcription</keyword>
<dbReference type="Proteomes" id="UP000624709">
    <property type="component" value="Unassembled WGS sequence"/>
</dbReference>
<keyword evidence="1" id="KW-0808">Transferase</keyword>
<dbReference type="InterPro" id="IPR029016">
    <property type="entry name" value="GAF-like_dom_sf"/>
</dbReference>
<dbReference type="InterPro" id="IPR036388">
    <property type="entry name" value="WH-like_DNA-bd_sf"/>
</dbReference>
<dbReference type="InterPro" id="IPR011006">
    <property type="entry name" value="CheY-like_superfamily"/>
</dbReference>
<dbReference type="InterPro" id="IPR005561">
    <property type="entry name" value="ANTAR"/>
</dbReference>
<dbReference type="SMART" id="SM01012">
    <property type="entry name" value="ANTAR"/>
    <property type="match status" value="1"/>
</dbReference>
<proteinExistence type="predicted"/>
<keyword evidence="8" id="KW-1185">Reference proteome</keyword>
<dbReference type="SUPFAM" id="SSF52172">
    <property type="entry name" value="CheY-like"/>
    <property type="match status" value="1"/>
</dbReference>
<comment type="caution">
    <text evidence="7">The sequence shown here is derived from an EMBL/GenBank/DDBJ whole genome shotgun (WGS) entry which is preliminary data.</text>
</comment>
<accession>A0ABQ4BBT9</accession>
<dbReference type="PROSITE" id="PS50921">
    <property type="entry name" value="ANTAR"/>
    <property type="match status" value="1"/>
</dbReference>
<dbReference type="Pfam" id="PF03861">
    <property type="entry name" value="ANTAR"/>
    <property type="match status" value="1"/>
</dbReference>
<sequence>MTGLLPHGGPRPHREGAAMTDDATAGVSGPDHLSSALLEIITAGAGGDDQLEPVRALLRSSRRLLHATGAGVFLADPEDRLRVVAVTSAAVGRLEATELASGRGPCVESHRRAVPVAYPDADVVDPRWPGLGPAIRATGARAVHAIPMLGGQGRPFGVLNLFYTEPGRLDDETITVAGAFAEAAAHTARHLDALRRSRLRIQHLETALASRVTIEQAKGMLAVHWRISPDAAFTRIRQLARDTNQNLHELAVEIVSGRFPLPADDGGPEAGQGP</sequence>
<gene>
    <name evidence="7" type="ORF">Apa02nite_042620</name>
</gene>
<evidence type="ECO:0000256" key="2">
    <source>
        <dbReference type="ARBA" id="ARBA00022777"/>
    </source>
</evidence>
<feature type="domain" description="ANTAR" evidence="6">
    <location>
        <begin position="194"/>
        <end position="255"/>
    </location>
</feature>
<evidence type="ECO:0000256" key="5">
    <source>
        <dbReference type="SAM" id="MobiDB-lite"/>
    </source>
</evidence>
<dbReference type="Pfam" id="PF13185">
    <property type="entry name" value="GAF_2"/>
    <property type="match status" value="1"/>
</dbReference>
<dbReference type="Gene3D" id="3.30.450.40">
    <property type="match status" value="1"/>
</dbReference>
<evidence type="ECO:0000313" key="8">
    <source>
        <dbReference type="Proteomes" id="UP000624709"/>
    </source>
</evidence>
<dbReference type="InterPro" id="IPR003018">
    <property type="entry name" value="GAF"/>
</dbReference>
<organism evidence="7 8">
    <name type="scientific">Actinoplanes palleronii</name>
    <dbReference type="NCBI Taxonomy" id="113570"/>
    <lineage>
        <taxon>Bacteria</taxon>
        <taxon>Bacillati</taxon>
        <taxon>Actinomycetota</taxon>
        <taxon>Actinomycetes</taxon>
        <taxon>Micromonosporales</taxon>
        <taxon>Micromonosporaceae</taxon>
        <taxon>Actinoplanes</taxon>
    </lineage>
</organism>
<evidence type="ECO:0000313" key="7">
    <source>
        <dbReference type="EMBL" id="GIE68154.1"/>
    </source>
</evidence>
<dbReference type="SMART" id="SM00065">
    <property type="entry name" value="GAF"/>
    <property type="match status" value="1"/>
</dbReference>
<evidence type="ECO:0000256" key="1">
    <source>
        <dbReference type="ARBA" id="ARBA00022679"/>
    </source>
</evidence>
<keyword evidence="3" id="KW-0805">Transcription regulation</keyword>
<protein>
    <recommendedName>
        <fullName evidence="6">ANTAR domain-containing protein</fullName>
    </recommendedName>
</protein>
<dbReference type="SUPFAM" id="SSF55781">
    <property type="entry name" value="GAF domain-like"/>
    <property type="match status" value="1"/>
</dbReference>
<reference evidence="7 8" key="1">
    <citation type="submission" date="2021-01" db="EMBL/GenBank/DDBJ databases">
        <title>Whole genome shotgun sequence of Actinoplanes palleronii NBRC 14916.</title>
        <authorList>
            <person name="Komaki H."/>
            <person name="Tamura T."/>
        </authorList>
    </citation>
    <scope>NUCLEOTIDE SEQUENCE [LARGE SCALE GENOMIC DNA]</scope>
    <source>
        <strain evidence="7 8">NBRC 14916</strain>
    </source>
</reference>
<keyword evidence="2" id="KW-0418">Kinase</keyword>
<evidence type="ECO:0000259" key="6">
    <source>
        <dbReference type="PROSITE" id="PS50921"/>
    </source>
</evidence>
<dbReference type="EMBL" id="BOMS01000057">
    <property type="protein sequence ID" value="GIE68154.1"/>
    <property type="molecule type" value="Genomic_DNA"/>
</dbReference>
<evidence type="ECO:0000256" key="4">
    <source>
        <dbReference type="ARBA" id="ARBA00023163"/>
    </source>
</evidence>